<reference evidence="1 2" key="1">
    <citation type="submission" date="2019-03" db="EMBL/GenBank/DDBJ databases">
        <title>First draft genome of Liparis tanakae, snailfish: a comprehensive survey of snailfish specific genes.</title>
        <authorList>
            <person name="Kim W."/>
            <person name="Song I."/>
            <person name="Jeong J.-H."/>
            <person name="Kim D."/>
            <person name="Kim S."/>
            <person name="Ryu S."/>
            <person name="Song J.Y."/>
            <person name="Lee S.K."/>
        </authorList>
    </citation>
    <scope>NUCLEOTIDE SEQUENCE [LARGE SCALE GENOMIC DNA]</scope>
    <source>
        <tissue evidence="1">Muscle</tissue>
    </source>
</reference>
<accession>A0A4Z2FI46</accession>
<organism evidence="1 2">
    <name type="scientific">Liparis tanakae</name>
    <name type="common">Tanaka's snailfish</name>
    <dbReference type="NCBI Taxonomy" id="230148"/>
    <lineage>
        <taxon>Eukaryota</taxon>
        <taxon>Metazoa</taxon>
        <taxon>Chordata</taxon>
        <taxon>Craniata</taxon>
        <taxon>Vertebrata</taxon>
        <taxon>Euteleostomi</taxon>
        <taxon>Actinopterygii</taxon>
        <taxon>Neopterygii</taxon>
        <taxon>Teleostei</taxon>
        <taxon>Neoteleostei</taxon>
        <taxon>Acanthomorphata</taxon>
        <taxon>Eupercaria</taxon>
        <taxon>Perciformes</taxon>
        <taxon>Cottioidei</taxon>
        <taxon>Cottales</taxon>
        <taxon>Liparidae</taxon>
        <taxon>Liparis</taxon>
    </lineage>
</organism>
<gene>
    <name evidence="1" type="ORF">EYF80_049002</name>
</gene>
<dbReference type="AlphaFoldDB" id="A0A4Z2FI46"/>
<proteinExistence type="predicted"/>
<comment type="caution">
    <text evidence="1">The sequence shown here is derived from an EMBL/GenBank/DDBJ whole genome shotgun (WGS) entry which is preliminary data.</text>
</comment>
<keyword evidence="2" id="KW-1185">Reference proteome</keyword>
<evidence type="ECO:0000313" key="2">
    <source>
        <dbReference type="Proteomes" id="UP000314294"/>
    </source>
</evidence>
<dbReference type="Proteomes" id="UP000314294">
    <property type="component" value="Unassembled WGS sequence"/>
</dbReference>
<sequence>MMSSCVSVAWGGGASVGVLRGWLTMQRVPGRPVALMSPRPRGTRTHSPGVRFFADLNKQWQPCLAAGLIRLGLSHARTGAV</sequence>
<evidence type="ECO:0000313" key="1">
    <source>
        <dbReference type="EMBL" id="TNN40829.1"/>
    </source>
</evidence>
<name>A0A4Z2FI46_9TELE</name>
<dbReference type="EMBL" id="SRLO01001156">
    <property type="protein sequence ID" value="TNN40829.1"/>
    <property type="molecule type" value="Genomic_DNA"/>
</dbReference>
<protein>
    <submittedName>
        <fullName evidence="1">Uncharacterized protein</fullName>
    </submittedName>
</protein>